<evidence type="ECO:0000313" key="2">
    <source>
        <dbReference type="Proteomes" id="UP001164539"/>
    </source>
</evidence>
<protein>
    <submittedName>
        <fullName evidence="1">Transcription factor CYCLOIDEA-like</fullName>
    </submittedName>
</protein>
<name>A0ACC1XPK0_MELAZ</name>
<proteinExistence type="predicted"/>
<dbReference type="EMBL" id="CM051401">
    <property type="protein sequence ID" value="KAJ4713335.1"/>
    <property type="molecule type" value="Genomic_DNA"/>
</dbReference>
<organism evidence="1 2">
    <name type="scientific">Melia azedarach</name>
    <name type="common">Chinaberry tree</name>
    <dbReference type="NCBI Taxonomy" id="155640"/>
    <lineage>
        <taxon>Eukaryota</taxon>
        <taxon>Viridiplantae</taxon>
        <taxon>Streptophyta</taxon>
        <taxon>Embryophyta</taxon>
        <taxon>Tracheophyta</taxon>
        <taxon>Spermatophyta</taxon>
        <taxon>Magnoliopsida</taxon>
        <taxon>eudicotyledons</taxon>
        <taxon>Gunneridae</taxon>
        <taxon>Pentapetalae</taxon>
        <taxon>rosids</taxon>
        <taxon>malvids</taxon>
        <taxon>Sapindales</taxon>
        <taxon>Meliaceae</taxon>
        <taxon>Melia</taxon>
    </lineage>
</organism>
<dbReference type="Proteomes" id="UP001164539">
    <property type="component" value="Chromosome 8"/>
</dbReference>
<gene>
    <name evidence="1" type="ORF">OWV82_015443</name>
</gene>
<accession>A0ACC1XPK0</accession>
<comment type="caution">
    <text evidence="1">The sequence shown here is derived from an EMBL/GenBank/DDBJ whole genome shotgun (WGS) entry which is preliminary data.</text>
</comment>
<keyword evidence="2" id="KW-1185">Reference proteome</keyword>
<evidence type="ECO:0000313" key="1">
    <source>
        <dbReference type="EMBL" id="KAJ4713335.1"/>
    </source>
</evidence>
<sequence>MFPSSNDGLSDLLSYNSDQSVFHRSFINDISPNSKQEEPPLSFFHFPSPFIHYDLELEDHKFFLQQQYYDLLLQPQSLTTDDSTVPDIVNMADSSKAEGNELTKDCSKRNQTVRNQQIPRKRPSKKDRHSKIYTAKGLRDRRMRLSLEVAGKFFRLQDLLGFDKASKTVEWLLFQARAEIKKLERRLAQMNYCLNIDANIASSTSECEVVSGFDKDGTREGIISKEKPAVKEKKIRTTRKIIHRPLARDSRDKARARARERTSKKLWSRRFDESKLADEAKAKDLSQLGSSSSFEAGKELGTESQGRNHSSKALVEVEEPSSNDQHKLGDQEQIFDDAFVIMGKWNQASALSYLQNFGISQEHQFGDFHFFDKP</sequence>
<reference evidence="1 2" key="1">
    <citation type="journal article" date="2023" name="Science">
        <title>Complex scaffold remodeling in plant triterpene biosynthesis.</title>
        <authorList>
            <person name="De La Pena R."/>
            <person name="Hodgson H."/>
            <person name="Liu J.C."/>
            <person name="Stephenson M.J."/>
            <person name="Martin A.C."/>
            <person name="Owen C."/>
            <person name="Harkess A."/>
            <person name="Leebens-Mack J."/>
            <person name="Jimenez L.E."/>
            <person name="Osbourn A."/>
            <person name="Sattely E.S."/>
        </authorList>
    </citation>
    <scope>NUCLEOTIDE SEQUENCE [LARGE SCALE GENOMIC DNA]</scope>
    <source>
        <strain evidence="2">cv. JPN11</strain>
        <tissue evidence="1">Leaf</tissue>
    </source>
</reference>